<name>A0A7X0P6A9_9ACTN</name>
<proteinExistence type="predicted"/>
<sequence length="105" mass="11677">MTSNHTAAWPANTVARYLTIGGATVDITERAGYMTSTDPTETFAICTGCAATEKVEWTQRVWDYTNDRMVDEHDEGGHRSTQKMRKWAQAHAEKCRAMPRPNGGA</sequence>
<organism evidence="2 3">
    <name type="scientific">Nonomuraea rubra</name>
    <dbReference type="NCBI Taxonomy" id="46180"/>
    <lineage>
        <taxon>Bacteria</taxon>
        <taxon>Bacillati</taxon>
        <taxon>Actinomycetota</taxon>
        <taxon>Actinomycetes</taxon>
        <taxon>Streptosporangiales</taxon>
        <taxon>Streptosporangiaceae</taxon>
        <taxon>Nonomuraea</taxon>
    </lineage>
</organism>
<evidence type="ECO:0000313" key="3">
    <source>
        <dbReference type="Proteomes" id="UP000565579"/>
    </source>
</evidence>
<evidence type="ECO:0000256" key="1">
    <source>
        <dbReference type="SAM" id="MobiDB-lite"/>
    </source>
</evidence>
<reference evidence="2 3" key="1">
    <citation type="submission" date="2020-08" db="EMBL/GenBank/DDBJ databases">
        <title>Sequencing the genomes of 1000 actinobacteria strains.</title>
        <authorList>
            <person name="Klenk H.-P."/>
        </authorList>
    </citation>
    <scope>NUCLEOTIDE SEQUENCE [LARGE SCALE GENOMIC DNA]</scope>
    <source>
        <strain evidence="2 3">DSM 43768</strain>
    </source>
</reference>
<dbReference type="AlphaFoldDB" id="A0A7X0P6A9"/>
<accession>A0A7X0P6A9</accession>
<dbReference type="RefSeq" id="WP_185110584.1">
    <property type="nucleotide sequence ID" value="NZ_BAAAXY010000078.1"/>
</dbReference>
<dbReference type="Proteomes" id="UP000565579">
    <property type="component" value="Unassembled WGS sequence"/>
</dbReference>
<feature type="region of interest" description="Disordered" evidence="1">
    <location>
        <begin position="73"/>
        <end position="105"/>
    </location>
</feature>
<protein>
    <submittedName>
        <fullName evidence="2">Uncharacterized protein</fullName>
    </submittedName>
</protein>
<comment type="caution">
    <text evidence="2">The sequence shown here is derived from an EMBL/GenBank/DDBJ whole genome shotgun (WGS) entry which is preliminary data.</text>
</comment>
<gene>
    <name evidence="2" type="ORF">HD593_010893</name>
</gene>
<evidence type="ECO:0000313" key="2">
    <source>
        <dbReference type="EMBL" id="MBB6556098.1"/>
    </source>
</evidence>
<keyword evidence="3" id="KW-1185">Reference proteome</keyword>
<dbReference type="EMBL" id="JACHMI010000001">
    <property type="protein sequence ID" value="MBB6556098.1"/>
    <property type="molecule type" value="Genomic_DNA"/>
</dbReference>